<keyword evidence="2" id="KW-1185">Reference proteome</keyword>
<evidence type="ECO:0000313" key="2">
    <source>
        <dbReference type="Proteomes" id="UP000245609"/>
    </source>
</evidence>
<proteinExistence type="predicted"/>
<protein>
    <submittedName>
        <fullName evidence="1">Uncharacterized protein</fullName>
    </submittedName>
</protein>
<evidence type="ECO:0000313" key="1">
    <source>
        <dbReference type="EMBL" id="PVU93385.1"/>
    </source>
</evidence>
<organism evidence="1 2">
    <name type="scientific">Smittium megazygosporum</name>
    <dbReference type="NCBI Taxonomy" id="133381"/>
    <lineage>
        <taxon>Eukaryota</taxon>
        <taxon>Fungi</taxon>
        <taxon>Fungi incertae sedis</taxon>
        <taxon>Zoopagomycota</taxon>
        <taxon>Kickxellomycotina</taxon>
        <taxon>Harpellomycetes</taxon>
        <taxon>Harpellales</taxon>
        <taxon>Legeriomycetaceae</taxon>
        <taxon>Smittium</taxon>
    </lineage>
</organism>
<reference evidence="1 2" key="1">
    <citation type="journal article" date="2018" name="MBio">
        <title>Comparative Genomics Reveals the Core Gene Toolbox for the Fungus-Insect Symbiosis.</title>
        <authorList>
            <person name="Wang Y."/>
            <person name="Stata M."/>
            <person name="Wang W."/>
            <person name="Stajich J.E."/>
            <person name="White M.M."/>
            <person name="Moncalvo J.M."/>
        </authorList>
    </citation>
    <scope>NUCLEOTIDE SEQUENCE [LARGE SCALE GENOMIC DNA]</scope>
    <source>
        <strain evidence="1 2">SC-DP-2</strain>
    </source>
</reference>
<comment type="caution">
    <text evidence="1">The sequence shown here is derived from an EMBL/GenBank/DDBJ whole genome shotgun (WGS) entry which is preliminary data.</text>
</comment>
<dbReference type="AlphaFoldDB" id="A0A2T9YM09"/>
<dbReference type="EMBL" id="MBFS01002730">
    <property type="protein sequence ID" value="PVU93385.1"/>
    <property type="molecule type" value="Genomic_DNA"/>
</dbReference>
<sequence>MSLSTQSKISSKFLEYAKNVSLNNTAGLLEYMIFKSRKSCQITKILIRKCSATANKIIENIRELHQTLGFHRGQKFNILSLVASLHSQKSLRYFGFVLSYKQYKLVRENAIGRGLVELSGSFYHKVQISVLTSAPFIKRNFSLAEAHQNINTITELNECFERKAHVDSLTRGNGNAGKYNFKVYPRDVPRSERYQVKIKNGIKLFLSIIFIEGKLLASPICSEDLASYNPVAYKETSISDKRSNKYASDHIQRGSSGDALMRPSYIEILKKRVGMLRGVRGGGEGKRLLSNDVHCKR</sequence>
<accession>A0A2T9YM09</accession>
<gene>
    <name evidence="1" type="ORF">BB560_005998</name>
</gene>
<dbReference type="Proteomes" id="UP000245609">
    <property type="component" value="Unassembled WGS sequence"/>
</dbReference>
<name>A0A2T9YM09_9FUNG</name>